<evidence type="ECO:0000313" key="3">
    <source>
        <dbReference type="Proteomes" id="UP000815325"/>
    </source>
</evidence>
<organism evidence="2 3">
    <name type="scientific">Dunaliella salina</name>
    <name type="common">Green alga</name>
    <name type="synonym">Protococcus salinus</name>
    <dbReference type="NCBI Taxonomy" id="3046"/>
    <lineage>
        <taxon>Eukaryota</taxon>
        <taxon>Viridiplantae</taxon>
        <taxon>Chlorophyta</taxon>
        <taxon>core chlorophytes</taxon>
        <taxon>Chlorophyceae</taxon>
        <taxon>CS clade</taxon>
        <taxon>Chlamydomonadales</taxon>
        <taxon>Dunaliellaceae</taxon>
        <taxon>Dunaliella</taxon>
    </lineage>
</organism>
<reference evidence="2" key="1">
    <citation type="submission" date="2017-08" db="EMBL/GenBank/DDBJ databases">
        <authorList>
            <person name="Polle J.E."/>
            <person name="Barry K."/>
            <person name="Cushman J."/>
            <person name="Schmutz J."/>
            <person name="Tran D."/>
            <person name="Hathwaick L.T."/>
            <person name="Yim W.C."/>
            <person name="Jenkins J."/>
            <person name="Mckie-Krisberg Z.M."/>
            <person name="Prochnik S."/>
            <person name="Lindquist E."/>
            <person name="Dockter R.B."/>
            <person name="Adam C."/>
            <person name="Molina H."/>
            <person name="Bunkerborg J."/>
            <person name="Jin E."/>
            <person name="Buchheim M."/>
            <person name="Magnuson J."/>
        </authorList>
    </citation>
    <scope>NUCLEOTIDE SEQUENCE</scope>
    <source>
        <strain evidence="2">CCAP 19/18</strain>
    </source>
</reference>
<feature type="region of interest" description="Disordered" evidence="1">
    <location>
        <begin position="26"/>
        <end position="60"/>
    </location>
</feature>
<dbReference type="Proteomes" id="UP000815325">
    <property type="component" value="Unassembled WGS sequence"/>
</dbReference>
<proteinExistence type="predicted"/>
<accession>A0ABQ7GTL1</accession>
<comment type="caution">
    <text evidence="2">The sequence shown here is derived from an EMBL/GenBank/DDBJ whole genome shotgun (WGS) entry which is preliminary data.</text>
</comment>
<sequence length="117" mass="12864">MWNHRSVTEVVADYVDSCPALKEMDSPLTQNLKPQGISAWQQRGQGQQPQPEKADEPSEAMLERWRQAYSVLATDAQGLGIPASAVPRLPNNANADDIRAARNHLVGMMESFCSACI</sequence>
<keyword evidence="3" id="KW-1185">Reference proteome</keyword>
<evidence type="ECO:0000256" key="1">
    <source>
        <dbReference type="SAM" id="MobiDB-lite"/>
    </source>
</evidence>
<protein>
    <submittedName>
        <fullName evidence="2">Uncharacterized protein</fullName>
    </submittedName>
</protein>
<evidence type="ECO:0000313" key="2">
    <source>
        <dbReference type="EMBL" id="KAF5837928.1"/>
    </source>
</evidence>
<dbReference type="EMBL" id="MU069598">
    <property type="protein sequence ID" value="KAF5837928.1"/>
    <property type="molecule type" value="Genomic_DNA"/>
</dbReference>
<feature type="compositionally biased region" description="Low complexity" evidence="1">
    <location>
        <begin position="41"/>
        <end position="51"/>
    </location>
</feature>
<gene>
    <name evidence="2" type="ORF">DUNSADRAFT_3705</name>
</gene>
<name>A0ABQ7GTL1_DUNSA</name>